<feature type="compositionally biased region" description="Pro residues" evidence="1">
    <location>
        <begin position="80"/>
        <end position="92"/>
    </location>
</feature>
<dbReference type="AlphaFoldDB" id="A0AA40AEM5"/>
<keyword evidence="2" id="KW-0472">Membrane</keyword>
<gene>
    <name evidence="3" type="ORF">B0T21DRAFT_426751</name>
</gene>
<feature type="compositionally biased region" description="Polar residues" evidence="1">
    <location>
        <begin position="129"/>
        <end position="144"/>
    </location>
</feature>
<protein>
    <submittedName>
        <fullName evidence="3">Uncharacterized protein</fullName>
    </submittedName>
</protein>
<dbReference type="EMBL" id="JAUKTV010000015">
    <property type="protein sequence ID" value="KAK0714436.1"/>
    <property type="molecule type" value="Genomic_DNA"/>
</dbReference>
<proteinExistence type="predicted"/>
<evidence type="ECO:0000313" key="3">
    <source>
        <dbReference type="EMBL" id="KAK0714436.1"/>
    </source>
</evidence>
<evidence type="ECO:0000313" key="4">
    <source>
        <dbReference type="Proteomes" id="UP001172159"/>
    </source>
</evidence>
<evidence type="ECO:0000256" key="1">
    <source>
        <dbReference type="SAM" id="MobiDB-lite"/>
    </source>
</evidence>
<accession>A0AA40AEM5</accession>
<evidence type="ECO:0000256" key="2">
    <source>
        <dbReference type="SAM" id="Phobius"/>
    </source>
</evidence>
<feature type="region of interest" description="Disordered" evidence="1">
    <location>
        <begin position="23"/>
        <end position="46"/>
    </location>
</feature>
<reference evidence="3" key="1">
    <citation type="submission" date="2023-06" db="EMBL/GenBank/DDBJ databases">
        <title>Genome-scale phylogeny and comparative genomics of the fungal order Sordariales.</title>
        <authorList>
            <consortium name="Lawrence Berkeley National Laboratory"/>
            <person name="Hensen N."/>
            <person name="Bonometti L."/>
            <person name="Westerberg I."/>
            <person name="Brannstrom I.O."/>
            <person name="Guillou S."/>
            <person name="Cros-Aarteil S."/>
            <person name="Calhoun S."/>
            <person name="Haridas S."/>
            <person name="Kuo A."/>
            <person name="Mondo S."/>
            <person name="Pangilinan J."/>
            <person name="Riley R."/>
            <person name="Labutti K."/>
            <person name="Andreopoulos B."/>
            <person name="Lipzen A."/>
            <person name="Chen C."/>
            <person name="Yanf M."/>
            <person name="Daum C."/>
            <person name="Ng V."/>
            <person name="Clum A."/>
            <person name="Steindorff A."/>
            <person name="Ohm R."/>
            <person name="Martin F."/>
            <person name="Silar P."/>
            <person name="Natvig D."/>
            <person name="Lalanne C."/>
            <person name="Gautier V."/>
            <person name="Ament-Velasquez S.L."/>
            <person name="Kruys A."/>
            <person name="Hutchinson M.I."/>
            <person name="Powell A.J."/>
            <person name="Barry K."/>
            <person name="Miller A.N."/>
            <person name="Grigoriev I.V."/>
            <person name="Debuchy R."/>
            <person name="Gladieux P."/>
            <person name="Thoren M.H."/>
            <person name="Johannesson H."/>
        </authorList>
    </citation>
    <scope>NUCLEOTIDE SEQUENCE</scope>
    <source>
        <strain evidence="3">CBS 540.89</strain>
    </source>
</reference>
<organism evidence="3 4">
    <name type="scientific">Apiosordaria backusii</name>
    <dbReference type="NCBI Taxonomy" id="314023"/>
    <lineage>
        <taxon>Eukaryota</taxon>
        <taxon>Fungi</taxon>
        <taxon>Dikarya</taxon>
        <taxon>Ascomycota</taxon>
        <taxon>Pezizomycotina</taxon>
        <taxon>Sordariomycetes</taxon>
        <taxon>Sordariomycetidae</taxon>
        <taxon>Sordariales</taxon>
        <taxon>Lasiosphaeriaceae</taxon>
        <taxon>Apiosordaria</taxon>
    </lineage>
</organism>
<feature type="region of interest" description="Disordered" evidence="1">
    <location>
        <begin position="129"/>
        <end position="157"/>
    </location>
</feature>
<feature type="transmembrane region" description="Helical" evidence="2">
    <location>
        <begin position="111"/>
        <end position="131"/>
    </location>
</feature>
<keyword evidence="2" id="KW-0812">Transmembrane</keyword>
<keyword evidence="2" id="KW-1133">Transmembrane helix</keyword>
<comment type="caution">
    <text evidence="3">The sequence shown here is derived from an EMBL/GenBank/DDBJ whole genome shotgun (WGS) entry which is preliminary data.</text>
</comment>
<sequence length="237" mass="25883">MPKLLSVYKQTWETFRPWAIPRKPLPQDPFPQQLFPNPPEDESKNLVPDNFPEVAPLNLLIPYYPERQTGKELAIVSPIEPSPSASPEPTPSPSNNKDNRQTEHWWRRHRILVLAIAIVIAGATISGLSSLGSSPQDSRNNLPKTNPPKKGMEMGPMTSLSTLPLIVTRTIRGTTEKVTLTKTKTRTQTPRARTTTSAGFDVVVTTPAPAGADGEGVAPTETPAVSNVGGHLSRSFR</sequence>
<feature type="region of interest" description="Disordered" evidence="1">
    <location>
        <begin position="209"/>
        <end position="237"/>
    </location>
</feature>
<feature type="region of interest" description="Disordered" evidence="1">
    <location>
        <begin position="78"/>
        <end position="102"/>
    </location>
</feature>
<name>A0AA40AEM5_9PEZI</name>
<keyword evidence="4" id="KW-1185">Reference proteome</keyword>
<dbReference type="Proteomes" id="UP001172159">
    <property type="component" value="Unassembled WGS sequence"/>
</dbReference>